<comment type="caution">
    <text evidence="2">The sequence shown here is derived from an EMBL/GenBank/DDBJ whole genome shotgun (WGS) entry which is preliminary data.</text>
</comment>
<accession>A0A5J9U086</accession>
<gene>
    <name evidence="2" type="ORF">EJB05_33020</name>
</gene>
<feature type="non-terminal residue" evidence="2">
    <location>
        <position position="1"/>
    </location>
</feature>
<reference evidence="2 3" key="1">
    <citation type="journal article" date="2019" name="Sci. Rep.">
        <title>A high-quality genome of Eragrostis curvula grass provides insights into Poaceae evolution and supports new strategies to enhance forage quality.</title>
        <authorList>
            <person name="Carballo J."/>
            <person name="Santos B.A.C.M."/>
            <person name="Zappacosta D."/>
            <person name="Garbus I."/>
            <person name="Selva J.P."/>
            <person name="Gallo C.A."/>
            <person name="Diaz A."/>
            <person name="Albertini E."/>
            <person name="Caccamo M."/>
            <person name="Echenique V."/>
        </authorList>
    </citation>
    <scope>NUCLEOTIDE SEQUENCE [LARGE SCALE GENOMIC DNA]</scope>
    <source>
        <strain evidence="3">cv. Victoria</strain>
        <tissue evidence="2">Leaf</tissue>
    </source>
</reference>
<dbReference type="EMBL" id="RWGY01000029">
    <property type="protein sequence ID" value="TVU17014.1"/>
    <property type="molecule type" value="Genomic_DNA"/>
</dbReference>
<evidence type="ECO:0000313" key="3">
    <source>
        <dbReference type="Proteomes" id="UP000324897"/>
    </source>
</evidence>
<dbReference type="Gramene" id="TVU17014">
    <property type="protein sequence ID" value="TVU17014"/>
    <property type="gene ID" value="EJB05_33020"/>
</dbReference>
<keyword evidence="3" id="KW-1185">Reference proteome</keyword>
<name>A0A5J9U086_9POAL</name>
<sequence>MDDGGEDGYGSGAGISKRWRTGSASWRPATSAEWRRRRILRGRAEEARSSPDVAAPCPAPRLAEEGGRLVRRTARRHRELEAAGTSISNSPAGNTRR</sequence>
<protein>
    <submittedName>
        <fullName evidence="2">Uncharacterized protein</fullName>
    </submittedName>
</protein>
<feature type="compositionally biased region" description="Polar residues" evidence="1">
    <location>
        <begin position="85"/>
        <end position="97"/>
    </location>
</feature>
<evidence type="ECO:0000256" key="1">
    <source>
        <dbReference type="SAM" id="MobiDB-lite"/>
    </source>
</evidence>
<dbReference type="AlphaFoldDB" id="A0A5J9U086"/>
<organism evidence="2 3">
    <name type="scientific">Eragrostis curvula</name>
    <name type="common">weeping love grass</name>
    <dbReference type="NCBI Taxonomy" id="38414"/>
    <lineage>
        <taxon>Eukaryota</taxon>
        <taxon>Viridiplantae</taxon>
        <taxon>Streptophyta</taxon>
        <taxon>Embryophyta</taxon>
        <taxon>Tracheophyta</taxon>
        <taxon>Spermatophyta</taxon>
        <taxon>Magnoliopsida</taxon>
        <taxon>Liliopsida</taxon>
        <taxon>Poales</taxon>
        <taxon>Poaceae</taxon>
        <taxon>PACMAD clade</taxon>
        <taxon>Chloridoideae</taxon>
        <taxon>Eragrostideae</taxon>
        <taxon>Eragrostidinae</taxon>
        <taxon>Eragrostis</taxon>
    </lineage>
</organism>
<feature type="region of interest" description="Disordered" evidence="1">
    <location>
        <begin position="1"/>
        <end position="97"/>
    </location>
</feature>
<evidence type="ECO:0000313" key="2">
    <source>
        <dbReference type="EMBL" id="TVU17014.1"/>
    </source>
</evidence>
<dbReference type="Proteomes" id="UP000324897">
    <property type="component" value="Chromosome 7"/>
</dbReference>
<proteinExistence type="predicted"/>